<organism evidence="3">
    <name type="scientific">Anisakis simplex</name>
    <name type="common">Herring worm</name>
    <dbReference type="NCBI Taxonomy" id="6269"/>
    <lineage>
        <taxon>Eukaryota</taxon>
        <taxon>Metazoa</taxon>
        <taxon>Ecdysozoa</taxon>
        <taxon>Nematoda</taxon>
        <taxon>Chromadorea</taxon>
        <taxon>Rhabditida</taxon>
        <taxon>Spirurina</taxon>
        <taxon>Ascaridomorpha</taxon>
        <taxon>Ascaridoidea</taxon>
        <taxon>Anisakidae</taxon>
        <taxon>Anisakis</taxon>
        <taxon>Anisakis simplex complex</taxon>
    </lineage>
</organism>
<protein>
    <submittedName>
        <fullName evidence="3">ATP-binding protein</fullName>
    </submittedName>
</protein>
<accession>A0A0M3JPD0</accession>
<evidence type="ECO:0000313" key="1">
    <source>
        <dbReference type="EMBL" id="VDK38179.1"/>
    </source>
</evidence>
<reference evidence="3" key="1">
    <citation type="submission" date="2017-02" db="UniProtKB">
        <authorList>
            <consortium name="WormBaseParasite"/>
        </authorList>
    </citation>
    <scope>IDENTIFICATION</scope>
</reference>
<gene>
    <name evidence="1" type="ORF">ASIM_LOCUS9263</name>
</gene>
<evidence type="ECO:0000313" key="2">
    <source>
        <dbReference type="Proteomes" id="UP000267096"/>
    </source>
</evidence>
<proteinExistence type="predicted"/>
<dbReference type="WBParaSite" id="ASIM_0000952501-mRNA-1">
    <property type="protein sequence ID" value="ASIM_0000952501-mRNA-1"/>
    <property type="gene ID" value="ASIM_0000952501"/>
</dbReference>
<dbReference type="Proteomes" id="UP000267096">
    <property type="component" value="Unassembled WGS sequence"/>
</dbReference>
<keyword evidence="2" id="KW-1185">Reference proteome</keyword>
<sequence length="99" mass="11499">MVREDQLKRFITHNQLQMNDSTEMVIDQLKQNLKEDFGIEVIVAVSNRVNWLVGKNTMNFDELFAVVCNDVMNDEEQKKVSCVIRSRHQLRLCSSAAEI</sequence>
<reference evidence="1 2" key="2">
    <citation type="submission" date="2018-11" db="EMBL/GenBank/DDBJ databases">
        <authorList>
            <consortium name="Pathogen Informatics"/>
        </authorList>
    </citation>
    <scope>NUCLEOTIDE SEQUENCE [LARGE SCALE GENOMIC DNA]</scope>
</reference>
<dbReference type="AlphaFoldDB" id="A0A0M3JPD0"/>
<evidence type="ECO:0000313" key="3">
    <source>
        <dbReference type="WBParaSite" id="ASIM_0000952501-mRNA-1"/>
    </source>
</evidence>
<name>A0A0M3JPD0_ANISI</name>
<dbReference type="EMBL" id="UYRR01027742">
    <property type="protein sequence ID" value="VDK38179.1"/>
    <property type="molecule type" value="Genomic_DNA"/>
</dbReference>